<name>A0ABP0E2J9_9PEZI</name>
<protein>
    <submittedName>
        <fullName evidence="1">Uncharacterized protein</fullName>
    </submittedName>
</protein>
<evidence type="ECO:0000313" key="2">
    <source>
        <dbReference type="Proteomes" id="UP001642501"/>
    </source>
</evidence>
<dbReference type="Proteomes" id="UP001642501">
    <property type="component" value="Unassembled WGS sequence"/>
</dbReference>
<reference evidence="1 2" key="1">
    <citation type="submission" date="2024-01" db="EMBL/GenBank/DDBJ databases">
        <authorList>
            <person name="Allen C."/>
            <person name="Tagirdzhanova G."/>
        </authorList>
    </citation>
    <scope>NUCLEOTIDE SEQUENCE [LARGE SCALE GENOMIC DNA]</scope>
    <source>
        <strain evidence="1 2">CBS 573.63</strain>
    </source>
</reference>
<comment type="caution">
    <text evidence="1">The sequence shown here is derived from an EMBL/GenBank/DDBJ whole genome shotgun (WGS) entry which is preliminary data.</text>
</comment>
<keyword evidence="2" id="KW-1185">Reference proteome</keyword>
<dbReference type="EMBL" id="CAWUOM010000183">
    <property type="protein sequence ID" value="CAK7274793.1"/>
    <property type="molecule type" value="Genomic_DNA"/>
</dbReference>
<organism evidence="1 2">
    <name type="scientific">Sporothrix epigloea</name>
    <dbReference type="NCBI Taxonomy" id="1892477"/>
    <lineage>
        <taxon>Eukaryota</taxon>
        <taxon>Fungi</taxon>
        <taxon>Dikarya</taxon>
        <taxon>Ascomycota</taxon>
        <taxon>Pezizomycotina</taxon>
        <taxon>Sordariomycetes</taxon>
        <taxon>Sordariomycetidae</taxon>
        <taxon>Ophiostomatales</taxon>
        <taxon>Ophiostomataceae</taxon>
        <taxon>Sporothrix</taxon>
    </lineage>
</organism>
<accession>A0ABP0E2J9</accession>
<proteinExistence type="predicted"/>
<gene>
    <name evidence="1" type="ORF">SEPCBS57363_006343</name>
</gene>
<feature type="non-terminal residue" evidence="1">
    <location>
        <position position="64"/>
    </location>
</feature>
<sequence length="64" mass="7695">MDTDTEIIDPYLMDPYMTDEDIIATFTPLEHQFYEWQVLGRAEAKRLGEEVVSNYDKFYIRLKE</sequence>
<evidence type="ECO:0000313" key="1">
    <source>
        <dbReference type="EMBL" id="CAK7274793.1"/>
    </source>
</evidence>